<dbReference type="Proteomes" id="UP000284842">
    <property type="component" value="Unassembled WGS sequence"/>
</dbReference>
<dbReference type="EMBL" id="NHTK01000878">
    <property type="protein sequence ID" value="PPR04898.1"/>
    <property type="molecule type" value="Genomic_DNA"/>
</dbReference>
<dbReference type="AlphaFoldDB" id="A0A409YPG6"/>
<evidence type="ECO:0000313" key="1">
    <source>
        <dbReference type="EMBL" id="PPR04898.1"/>
    </source>
</evidence>
<proteinExistence type="predicted"/>
<sequence length="39" mass="4851">MKSWPWMKQWLPLHLPFPQPVPPLTQALRMRFPEYQTWS</sequence>
<keyword evidence="2" id="KW-1185">Reference proteome</keyword>
<evidence type="ECO:0000313" key="2">
    <source>
        <dbReference type="Proteomes" id="UP000284842"/>
    </source>
</evidence>
<reference evidence="1 2" key="1">
    <citation type="journal article" date="2018" name="Evol. Lett.">
        <title>Horizontal gene cluster transfer increased hallucinogenic mushroom diversity.</title>
        <authorList>
            <person name="Reynolds H.T."/>
            <person name="Vijayakumar V."/>
            <person name="Gluck-Thaler E."/>
            <person name="Korotkin H.B."/>
            <person name="Matheny P.B."/>
            <person name="Slot J.C."/>
        </authorList>
    </citation>
    <scope>NUCLEOTIDE SEQUENCE [LARGE SCALE GENOMIC DNA]</scope>
    <source>
        <strain evidence="1 2">2629</strain>
    </source>
</reference>
<protein>
    <submittedName>
        <fullName evidence="1">Uncharacterized protein</fullName>
    </submittedName>
</protein>
<dbReference type="InParanoid" id="A0A409YPG6"/>
<gene>
    <name evidence="1" type="ORF">CVT24_007140</name>
</gene>
<feature type="non-terminal residue" evidence="1">
    <location>
        <position position="39"/>
    </location>
</feature>
<name>A0A409YPG6_9AGAR</name>
<accession>A0A409YPG6</accession>
<comment type="caution">
    <text evidence="1">The sequence shown here is derived from an EMBL/GenBank/DDBJ whole genome shotgun (WGS) entry which is preliminary data.</text>
</comment>
<organism evidence="1 2">
    <name type="scientific">Panaeolus cyanescens</name>
    <dbReference type="NCBI Taxonomy" id="181874"/>
    <lineage>
        <taxon>Eukaryota</taxon>
        <taxon>Fungi</taxon>
        <taxon>Dikarya</taxon>
        <taxon>Basidiomycota</taxon>
        <taxon>Agaricomycotina</taxon>
        <taxon>Agaricomycetes</taxon>
        <taxon>Agaricomycetidae</taxon>
        <taxon>Agaricales</taxon>
        <taxon>Agaricineae</taxon>
        <taxon>Galeropsidaceae</taxon>
        <taxon>Panaeolus</taxon>
    </lineage>
</organism>